<dbReference type="AlphaFoldDB" id="A0A650EJB5"/>
<dbReference type="Pfam" id="PF09633">
    <property type="entry name" value="DUF2023"/>
    <property type="match status" value="1"/>
</dbReference>
<reference evidence="2" key="1">
    <citation type="journal article" date="2020" name="J. ISSAAS">
        <title>Lactobacilli and other gastrointestinal microbiota of Peromyscus leucopus, reservoir host for agents of Lyme disease and other zoonoses in North America.</title>
        <authorList>
            <person name="Milovic A."/>
            <person name="Bassam K."/>
            <person name="Shao H."/>
            <person name="Chatzistamou I."/>
            <person name="Tufts D.M."/>
            <person name="Diuk-Wasser M."/>
            <person name="Barbour A.G."/>
        </authorList>
    </citation>
    <scope>NUCLEOTIDE SEQUENCE</scope>
    <source>
        <strain evidence="2">LL20</strain>
    </source>
</reference>
<feature type="domain" description="DUF2023" evidence="1">
    <location>
        <begin position="3"/>
        <end position="100"/>
    </location>
</feature>
<sequence>MELFNNLIYEYKKGIRDMAMYTCPKKDLHKYIEKLLSLKIEYITPELSKDKVNIFFGNIECLIIFKQFSSKELDKLTPYEDFILGIMLGYCRKEQYKRLLGLRPEIARLY</sequence>
<evidence type="ECO:0000259" key="1">
    <source>
        <dbReference type="Pfam" id="PF09633"/>
    </source>
</evidence>
<accession>A0A650EJB5</accession>
<name>A0A650EJB5_9BACT</name>
<proteinExistence type="predicted"/>
<protein>
    <recommendedName>
        <fullName evidence="1">DUF2023 domain-containing protein</fullName>
    </recommendedName>
</protein>
<dbReference type="InterPro" id="IPR036780">
    <property type="entry name" value="PG1857-like_sf"/>
</dbReference>
<dbReference type="EMBL" id="MN577570">
    <property type="protein sequence ID" value="QGT49807.1"/>
    <property type="molecule type" value="Genomic_DNA"/>
</dbReference>
<dbReference type="InterPro" id="IPR018594">
    <property type="entry name" value="DUF2023"/>
</dbReference>
<dbReference type="SUPFAM" id="SSF160448">
    <property type="entry name" value="PG1857-like"/>
    <property type="match status" value="1"/>
</dbReference>
<evidence type="ECO:0000313" key="2">
    <source>
        <dbReference type="EMBL" id="QGT49807.1"/>
    </source>
</evidence>
<organism evidence="2">
    <name type="scientific">uncultured Candidatus Melainabacteria bacterium</name>
    <dbReference type="NCBI Taxonomy" id="2682970"/>
    <lineage>
        <taxon>Bacteria</taxon>
        <taxon>Bacillati</taxon>
        <taxon>Candidatus Melainabacteria</taxon>
        <taxon>environmental samples</taxon>
    </lineage>
</organism>
<dbReference type="Gene3D" id="3.30.2190.10">
    <property type="entry name" value="PG1857-like"/>
    <property type="match status" value="1"/>
</dbReference>
<gene>
    <name evidence="2" type="ORF">Melaina855_1940</name>
</gene>